<evidence type="ECO:0000256" key="1">
    <source>
        <dbReference type="SAM" id="SignalP"/>
    </source>
</evidence>
<evidence type="ECO:0000313" key="2">
    <source>
        <dbReference type="EMBL" id="GAA4632618.1"/>
    </source>
</evidence>
<organism evidence="2 3">
    <name type="scientific">Actinoallomurus vinaceus</name>
    <dbReference type="NCBI Taxonomy" id="1080074"/>
    <lineage>
        <taxon>Bacteria</taxon>
        <taxon>Bacillati</taxon>
        <taxon>Actinomycetota</taxon>
        <taxon>Actinomycetes</taxon>
        <taxon>Streptosporangiales</taxon>
        <taxon>Thermomonosporaceae</taxon>
        <taxon>Actinoallomurus</taxon>
    </lineage>
</organism>
<dbReference type="EMBL" id="BAABHK010000011">
    <property type="protein sequence ID" value="GAA4632618.1"/>
    <property type="molecule type" value="Genomic_DNA"/>
</dbReference>
<sequence length="143" mass="15446">MRRAKLIPVAIAAGFAAMTLAAPAADAATEAKGSVSVQSVKLTAQKPSRLVKKKVVWLHASAFYELSKAKTSITRVCVQVSNYKSTRNCGSVPHPVSGGIGSKDLKCGKKGTWHGVQSWAWFENKNHEQIGNMRKSGLYMIKC</sequence>
<reference evidence="3" key="1">
    <citation type="journal article" date="2019" name="Int. J. Syst. Evol. Microbiol.">
        <title>The Global Catalogue of Microorganisms (GCM) 10K type strain sequencing project: providing services to taxonomists for standard genome sequencing and annotation.</title>
        <authorList>
            <consortium name="The Broad Institute Genomics Platform"/>
            <consortium name="The Broad Institute Genome Sequencing Center for Infectious Disease"/>
            <person name="Wu L."/>
            <person name="Ma J."/>
        </authorList>
    </citation>
    <scope>NUCLEOTIDE SEQUENCE [LARGE SCALE GENOMIC DNA]</scope>
    <source>
        <strain evidence="3">JCM 17939</strain>
    </source>
</reference>
<dbReference type="Proteomes" id="UP001501442">
    <property type="component" value="Unassembled WGS sequence"/>
</dbReference>
<accession>A0ABP8UMJ9</accession>
<keyword evidence="1" id="KW-0732">Signal</keyword>
<proteinExistence type="predicted"/>
<name>A0ABP8UMJ9_9ACTN</name>
<protein>
    <submittedName>
        <fullName evidence="2">Uncharacterized protein</fullName>
    </submittedName>
</protein>
<dbReference type="RefSeq" id="WP_345435616.1">
    <property type="nucleotide sequence ID" value="NZ_BAABHK010000011.1"/>
</dbReference>
<evidence type="ECO:0000313" key="3">
    <source>
        <dbReference type="Proteomes" id="UP001501442"/>
    </source>
</evidence>
<feature type="signal peptide" evidence="1">
    <location>
        <begin position="1"/>
        <end position="24"/>
    </location>
</feature>
<feature type="chain" id="PRO_5045314573" evidence="1">
    <location>
        <begin position="25"/>
        <end position="143"/>
    </location>
</feature>
<keyword evidence="3" id="KW-1185">Reference proteome</keyword>
<gene>
    <name evidence="2" type="ORF">GCM10023196_066740</name>
</gene>
<comment type="caution">
    <text evidence="2">The sequence shown here is derived from an EMBL/GenBank/DDBJ whole genome shotgun (WGS) entry which is preliminary data.</text>
</comment>